<gene>
    <name evidence="1" type="ORF">LCGC14_0393850</name>
</gene>
<proteinExistence type="predicted"/>
<accession>A0A0F9SYQ4</accession>
<evidence type="ECO:0000313" key="1">
    <source>
        <dbReference type="EMBL" id="KKN74045.1"/>
    </source>
</evidence>
<protein>
    <submittedName>
        <fullName evidence="1">Uncharacterized protein</fullName>
    </submittedName>
</protein>
<dbReference type="AlphaFoldDB" id="A0A0F9SYQ4"/>
<name>A0A0F9SYQ4_9ZZZZ</name>
<dbReference type="EMBL" id="LAZR01000332">
    <property type="protein sequence ID" value="KKN74045.1"/>
    <property type="molecule type" value="Genomic_DNA"/>
</dbReference>
<comment type="caution">
    <text evidence="1">The sequence shown here is derived from an EMBL/GenBank/DDBJ whole genome shotgun (WGS) entry which is preliminary data.</text>
</comment>
<organism evidence="1">
    <name type="scientific">marine sediment metagenome</name>
    <dbReference type="NCBI Taxonomy" id="412755"/>
    <lineage>
        <taxon>unclassified sequences</taxon>
        <taxon>metagenomes</taxon>
        <taxon>ecological metagenomes</taxon>
    </lineage>
</organism>
<reference evidence="1" key="1">
    <citation type="journal article" date="2015" name="Nature">
        <title>Complex archaea that bridge the gap between prokaryotes and eukaryotes.</title>
        <authorList>
            <person name="Spang A."/>
            <person name="Saw J.H."/>
            <person name="Jorgensen S.L."/>
            <person name="Zaremba-Niedzwiedzka K."/>
            <person name="Martijn J."/>
            <person name="Lind A.E."/>
            <person name="van Eijk R."/>
            <person name="Schleper C."/>
            <person name="Guy L."/>
            <person name="Ettema T.J."/>
        </authorList>
    </citation>
    <scope>NUCLEOTIDE SEQUENCE</scope>
</reference>
<sequence>MATEVLETTRPVCGAKTTTTGHPCKLLAVLDSPIKRCKWHGGAQPVGLAHPNTTHGRYSKHLGWTLAERVEHHLKDPELMSITVRVAELTALRNVWMLRLEAAGHRCEHCGIADLDLDTMKELVAVIGEEVKAIEKAGRLEVQRGMVHVRFLDILVSAILEAVALEYGDREKAAELFTRVISGLRLPSGHEVAVTDDEGGDR</sequence>